<feature type="compositionally biased region" description="Basic and acidic residues" evidence="1">
    <location>
        <begin position="1"/>
        <end position="12"/>
    </location>
</feature>
<gene>
    <name evidence="2" type="ORF">CIRG_00328</name>
</gene>
<feature type="region of interest" description="Disordered" evidence="1">
    <location>
        <begin position="1"/>
        <end position="52"/>
    </location>
</feature>
<name>A0A0J6XVI2_COCIT</name>
<reference evidence="3" key="1">
    <citation type="journal article" date="2010" name="Genome Res.">
        <title>Population genomic sequencing of Coccidioides fungi reveals recent hybridization and transposon control.</title>
        <authorList>
            <person name="Neafsey D.E."/>
            <person name="Barker B.M."/>
            <person name="Sharpton T.J."/>
            <person name="Stajich J.E."/>
            <person name="Park D.J."/>
            <person name="Whiston E."/>
            <person name="Hung C.-Y."/>
            <person name="McMahan C."/>
            <person name="White J."/>
            <person name="Sykes S."/>
            <person name="Heiman D."/>
            <person name="Young S."/>
            <person name="Zeng Q."/>
            <person name="Abouelleil A."/>
            <person name="Aftuck L."/>
            <person name="Bessette D."/>
            <person name="Brown A."/>
            <person name="FitzGerald M."/>
            <person name="Lui A."/>
            <person name="Macdonald J.P."/>
            <person name="Priest M."/>
            <person name="Orbach M.J."/>
            <person name="Galgiani J.N."/>
            <person name="Kirkland T.N."/>
            <person name="Cole G.T."/>
            <person name="Birren B.W."/>
            <person name="Henn M.R."/>
            <person name="Taylor J.W."/>
            <person name="Rounsley S.D."/>
        </authorList>
    </citation>
    <scope>NUCLEOTIDE SEQUENCE [LARGE SCALE GENOMIC DNA]</scope>
    <source>
        <strain evidence="3">RMSCC 2394</strain>
    </source>
</reference>
<protein>
    <submittedName>
        <fullName evidence="2">Uncharacterized protein</fullName>
    </submittedName>
</protein>
<accession>A0A0J6XVI2</accession>
<sequence length="52" mass="5562">MDDGPDKQDPVQKRAVPGLPVVSVGQGSGWRSANPGLAWLPVDRRPRLLSQG</sequence>
<organism evidence="2 3">
    <name type="scientific">Coccidioides immitis RMSCC 2394</name>
    <dbReference type="NCBI Taxonomy" id="404692"/>
    <lineage>
        <taxon>Eukaryota</taxon>
        <taxon>Fungi</taxon>
        <taxon>Dikarya</taxon>
        <taxon>Ascomycota</taxon>
        <taxon>Pezizomycotina</taxon>
        <taxon>Eurotiomycetes</taxon>
        <taxon>Eurotiomycetidae</taxon>
        <taxon>Onygenales</taxon>
        <taxon>Onygenaceae</taxon>
        <taxon>Coccidioides</taxon>
    </lineage>
</organism>
<dbReference type="EMBL" id="DS028093">
    <property type="protein sequence ID" value="KMP00186.1"/>
    <property type="molecule type" value="Genomic_DNA"/>
</dbReference>
<evidence type="ECO:0000256" key="1">
    <source>
        <dbReference type="SAM" id="MobiDB-lite"/>
    </source>
</evidence>
<dbReference type="AlphaFoldDB" id="A0A0J6XVI2"/>
<dbReference type="Proteomes" id="UP000054565">
    <property type="component" value="Unassembled WGS sequence"/>
</dbReference>
<evidence type="ECO:0000313" key="3">
    <source>
        <dbReference type="Proteomes" id="UP000054565"/>
    </source>
</evidence>
<evidence type="ECO:0000313" key="2">
    <source>
        <dbReference type="EMBL" id="KMP00186.1"/>
    </source>
</evidence>
<proteinExistence type="predicted"/>